<protein>
    <submittedName>
        <fullName evidence="2">Uncharacterized protein</fullName>
    </submittedName>
</protein>
<gene>
    <name evidence="2" type="ORF">BcDW1_10872</name>
</gene>
<name>M7UAT2_BOTF1</name>
<proteinExistence type="predicted"/>
<sequence length="88" mass="9645">MDVKSSLAKVSLREAGSAARTDGASASAVIEEEEDDDDNDGEEGRNEIHDKDGMRRKSKKRFKFLKRIFGRKKSRDDDDDDGGVGGIG</sequence>
<dbReference type="AlphaFoldDB" id="M7UAT2"/>
<dbReference type="EMBL" id="KB708120">
    <property type="protein sequence ID" value="EMR80492.1"/>
    <property type="molecule type" value="Genomic_DNA"/>
</dbReference>
<reference evidence="3" key="1">
    <citation type="journal article" date="2013" name="Genome Announc.">
        <title>Draft genome sequence of Botrytis cinerea BcDW1, inoculum for noble rot of grape berries.</title>
        <authorList>
            <person name="Blanco-Ulate B."/>
            <person name="Allen G."/>
            <person name="Powell A.L."/>
            <person name="Cantu D."/>
        </authorList>
    </citation>
    <scope>NUCLEOTIDE SEQUENCE [LARGE SCALE GENOMIC DNA]</scope>
    <source>
        <strain evidence="3">BcDW1</strain>
    </source>
</reference>
<evidence type="ECO:0000256" key="1">
    <source>
        <dbReference type="SAM" id="MobiDB-lite"/>
    </source>
</evidence>
<dbReference type="HOGENOM" id="CLU_2468766_0_0_1"/>
<feature type="compositionally biased region" description="Acidic residues" evidence="1">
    <location>
        <begin position="30"/>
        <end position="41"/>
    </location>
</feature>
<evidence type="ECO:0000313" key="3">
    <source>
        <dbReference type="Proteomes" id="UP000012045"/>
    </source>
</evidence>
<evidence type="ECO:0000313" key="2">
    <source>
        <dbReference type="EMBL" id="EMR80492.1"/>
    </source>
</evidence>
<feature type="compositionally biased region" description="Basic and acidic residues" evidence="1">
    <location>
        <begin position="42"/>
        <end position="55"/>
    </location>
</feature>
<organism evidence="2 3">
    <name type="scientific">Botryotinia fuckeliana (strain BcDW1)</name>
    <name type="common">Noble rot fungus</name>
    <name type="synonym">Botrytis cinerea</name>
    <dbReference type="NCBI Taxonomy" id="1290391"/>
    <lineage>
        <taxon>Eukaryota</taxon>
        <taxon>Fungi</taxon>
        <taxon>Dikarya</taxon>
        <taxon>Ascomycota</taxon>
        <taxon>Pezizomycotina</taxon>
        <taxon>Leotiomycetes</taxon>
        <taxon>Helotiales</taxon>
        <taxon>Sclerotiniaceae</taxon>
        <taxon>Botrytis</taxon>
    </lineage>
</organism>
<dbReference type="Proteomes" id="UP000012045">
    <property type="component" value="Unassembled WGS sequence"/>
</dbReference>
<feature type="region of interest" description="Disordered" evidence="1">
    <location>
        <begin position="1"/>
        <end position="56"/>
    </location>
</feature>
<accession>M7UAT2</accession>